<dbReference type="InterPro" id="IPR036736">
    <property type="entry name" value="ACP-like_sf"/>
</dbReference>
<reference evidence="1" key="1">
    <citation type="submission" date="2016-08" db="EMBL/GenBank/DDBJ databases">
        <authorList>
            <person name="Seilhamer J.J."/>
        </authorList>
    </citation>
    <scope>NUCLEOTIDE SEQUENCE</scope>
    <source>
        <strain evidence="1">86-1</strain>
    </source>
</reference>
<dbReference type="AlphaFoldDB" id="A0A212LBE2"/>
<proteinExistence type="predicted"/>
<name>A0A212LBE2_9BACT</name>
<gene>
    <name evidence="1" type="ORF">KL86DES1_22159</name>
</gene>
<sequence>MMKKDVLDFIHAAILRILSDEAGATPQVDEKTPLLGKGGVLSSLMLVELMLALEDYCTENNRRFTWTHDSMMSAKNSPYQTIGSLAEYICSLPTLGQEE</sequence>
<accession>A0A212LBE2</accession>
<dbReference type="Gene3D" id="1.10.1200.10">
    <property type="entry name" value="ACP-like"/>
    <property type="match status" value="1"/>
</dbReference>
<evidence type="ECO:0008006" key="2">
    <source>
        <dbReference type="Google" id="ProtNLM"/>
    </source>
</evidence>
<organism evidence="1">
    <name type="scientific">uncultured Desulfovibrio sp</name>
    <dbReference type="NCBI Taxonomy" id="167968"/>
    <lineage>
        <taxon>Bacteria</taxon>
        <taxon>Pseudomonadati</taxon>
        <taxon>Thermodesulfobacteriota</taxon>
        <taxon>Desulfovibrionia</taxon>
        <taxon>Desulfovibrionales</taxon>
        <taxon>Desulfovibrionaceae</taxon>
        <taxon>Desulfovibrio</taxon>
        <taxon>environmental samples</taxon>
    </lineage>
</organism>
<dbReference type="RefSeq" id="WP_179981330.1">
    <property type="nucleotide sequence ID" value="NZ_LT608333.1"/>
</dbReference>
<evidence type="ECO:0000313" key="1">
    <source>
        <dbReference type="EMBL" id="SCM74797.1"/>
    </source>
</evidence>
<dbReference type="EMBL" id="FMJC01000002">
    <property type="protein sequence ID" value="SCM74797.1"/>
    <property type="molecule type" value="Genomic_DNA"/>
</dbReference>
<protein>
    <recommendedName>
        <fullName evidence="2">Carrier domain-containing protein</fullName>
    </recommendedName>
</protein>